<dbReference type="Gene3D" id="3.60.130.20">
    <property type="entry name" value="Oxoglutarate/iron-dependent oxygenase, C-terminal degradation domain"/>
    <property type="match status" value="1"/>
</dbReference>
<organism evidence="15 16">
    <name type="scientific">Lophiostoma macrostomum CBS 122681</name>
    <dbReference type="NCBI Taxonomy" id="1314788"/>
    <lineage>
        <taxon>Eukaryota</taxon>
        <taxon>Fungi</taxon>
        <taxon>Dikarya</taxon>
        <taxon>Ascomycota</taxon>
        <taxon>Pezizomycotina</taxon>
        <taxon>Dothideomycetes</taxon>
        <taxon>Pleosporomycetidae</taxon>
        <taxon>Pleosporales</taxon>
        <taxon>Lophiostomataceae</taxon>
        <taxon>Lophiostoma</taxon>
    </lineage>
</organism>
<evidence type="ECO:0000256" key="1">
    <source>
        <dbReference type="ARBA" id="ARBA00001961"/>
    </source>
</evidence>
<keyword evidence="16" id="KW-1185">Reference proteome</keyword>
<dbReference type="GO" id="GO:0005737">
    <property type="term" value="C:cytoplasm"/>
    <property type="evidence" value="ECO:0007669"/>
    <property type="project" value="TreeGrafter"/>
</dbReference>
<dbReference type="GO" id="GO:0009896">
    <property type="term" value="P:positive regulation of catabolic process"/>
    <property type="evidence" value="ECO:0007669"/>
    <property type="project" value="UniProtKB-ARBA"/>
</dbReference>
<comment type="cofactor">
    <cofactor evidence="1">
        <name>L-ascorbate</name>
        <dbReference type="ChEBI" id="CHEBI:38290"/>
    </cofactor>
</comment>
<sequence>MKRKSEAFVNGKAKKRAIADEEAHQNFRDGLFGSNILEGYTSYYAASQPYKHGVIQDLVDDTLLRNVRNEIREHISFTPKETDIYKIHQSGDLANLDGLDDSALRRLPSLLTLRDSLYSSAFRKYLSSVTGSGPLSGVKTDMAVNVYTPGCHLLCHDDVIGSRRVSWILYLLNPDKAWKPEWGGALRLYPTEIQKTPAGDKVRVPQPDFTVSIPPAWNQLSFFTVQPGESFHDVEEVYRRDQATMDEDDRGRVRMAISGWFHIPQEGEDGFEEGLEEKLAQRSSLAQLQGGKADVFDEPQSHWEENPHWDDIDDNDNDELSADEIDFLIKYMNPNYLTPDTVEELAGMFSDESSLRLAEFLSPKFSARLREWLEAKDHEASPSLPANPFYATSKVGVARPPHKQRYLYRTAVQPIPTTPYPETDSMTPYDDLVDILFPHPAFTKWISLVTGITLTKSNIYARRFRRGLDYTLATAYEEEDPQLEVCLGITPTKGWGDEEEETDDTGAGAQDNRDGSRSSKTNGKGPSEPAKPEEEIGGYEMYMAGEDDEGTDGGAPEPSTHTGAGQRRKAKADPAVYKSAGDDEDDGVLFTQPAAWNNMGIVLRDRGVLRFTKYVSKSAKGDRWDVCAEYGVELGEDEDDDED</sequence>
<keyword evidence="6" id="KW-0223">Dioxygenase</keyword>
<reference evidence="15" key="1">
    <citation type="journal article" date="2020" name="Stud. Mycol.">
        <title>101 Dothideomycetes genomes: a test case for predicting lifestyles and emergence of pathogens.</title>
        <authorList>
            <person name="Haridas S."/>
            <person name="Albert R."/>
            <person name="Binder M."/>
            <person name="Bloem J."/>
            <person name="Labutti K."/>
            <person name="Salamov A."/>
            <person name="Andreopoulos B."/>
            <person name="Baker S."/>
            <person name="Barry K."/>
            <person name="Bills G."/>
            <person name="Bluhm B."/>
            <person name="Cannon C."/>
            <person name="Castanera R."/>
            <person name="Culley D."/>
            <person name="Daum C."/>
            <person name="Ezra D."/>
            <person name="Gonzalez J."/>
            <person name="Henrissat B."/>
            <person name="Kuo A."/>
            <person name="Liang C."/>
            <person name="Lipzen A."/>
            <person name="Lutzoni F."/>
            <person name="Magnuson J."/>
            <person name="Mondo S."/>
            <person name="Nolan M."/>
            <person name="Ohm R."/>
            <person name="Pangilinan J."/>
            <person name="Park H.-J."/>
            <person name="Ramirez L."/>
            <person name="Alfaro M."/>
            <person name="Sun H."/>
            <person name="Tritt A."/>
            <person name="Yoshinaga Y."/>
            <person name="Zwiers L.-H."/>
            <person name="Turgeon B."/>
            <person name="Goodwin S."/>
            <person name="Spatafora J."/>
            <person name="Crous P."/>
            <person name="Grigoriev I."/>
        </authorList>
    </citation>
    <scope>NUCLEOTIDE SEQUENCE</scope>
    <source>
        <strain evidence="15">CBS 122681</strain>
    </source>
</reference>
<evidence type="ECO:0000256" key="5">
    <source>
        <dbReference type="ARBA" id="ARBA00022896"/>
    </source>
</evidence>
<evidence type="ECO:0000256" key="8">
    <source>
        <dbReference type="ARBA" id="ARBA00023004"/>
    </source>
</evidence>
<dbReference type="InterPro" id="IPR043044">
    <property type="entry name" value="TPA1/Ofd1_C"/>
</dbReference>
<dbReference type="PANTHER" id="PTHR12117:SF0">
    <property type="entry name" value="PROLYL 3-HYDROXYLASE OGFOD1"/>
    <property type="match status" value="1"/>
</dbReference>
<comment type="similarity">
    <text evidence="3">Belongs to the TPA1 family.</text>
</comment>
<evidence type="ECO:0000256" key="11">
    <source>
        <dbReference type="ARBA" id="ARBA00051966"/>
    </source>
</evidence>
<evidence type="ECO:0000256" key="6">
    <source>
        <dbReference type="ARBA" id="ARBA00022964"/>
    </source>
</evidence>
<dbReference type="InterPro" id="IPR005123">
    <property type="entry name" value="Oxoglu/Fe-dep_dioxygenase_dom"/>
</dbReference>
<keyword evidence="5" id="KW-0847">Vitamin C</keyword>
<comment type="catalytic activity">
    <reaction evidence="10">
        <text>[ribosomal protein uS12]-L-proline + 2-oxoglutarate + O2 = [ribosomal protein uS12]-(3S)-3-hydroxy-L-proline + succinate + CO2</text>
        <dbReference type="Rhea" id="RHEA:54156"/>
        <dbReference type="Rhea" id="RHEA-COMP:13816"/>
        <dbReference type="Rhea" id="RHEA-COMP:13818"/>
        <dbReference type="ChEBI" id="CHEBI:15379"/>
        <dbReference type="ChEBI" id="CHEBI:16526"/>
        <dbReference type="ChEBI" id="CHEBI:16810"/>
        <dbReference type="ChEBI" id="CHEBI:30031"/>
        <dbReference type="ChEBI" id="CHEBI:50342"/>
        <dbReference type="ChEBI" id="CHEBI:85428"/>
    </reaction>
</comment>
<evidence type="ECO:0000256" key="9">
    <source>
        <dbReference type="ARBA" id="ARBA00023242"/>
    </source>
</evidence>
<dbReference type="Gene3D" id="2.60.120.620">
    <property type="entry name" value="q2cbj1_9rhob like domain"/>
    <property type="match status" value="1"/>
</dbReference>
<feature type="domain" description="Fe2OG dioxygenase" evidence="14">
    <location>
        <begin position="134"/>
        <end position="263"/>
    </location>
</feature>
<gene>
    <name evidence="15" type="ORF">K491DRAFT_709446</name>
</gene>
<evidence type="ECO:0000256" key="10">
    <source>
        <dbReference type="ARBA" id="ARBA00047444"/>
    </source>
</evidence>
<dbReference type="AlphaFoldDB" id="A0A6A6TUY0"/>
<dbReference type="GO" id="GO:0005634">
    <property type="term" value="C:nucleus"/>
    <property type="evidence" value="ECO:0007669"/>
    <property type="project" value="UniProtKB-SubCell"/>
</dbReference>
<dbReference type="InterPro" id="IPR018247">
    <property type="entry name" value="EF_Hand_1_Ca_BS"/>
</dbReference>
<keyword evidence="9" id="KW-0539">Nucleus</keyword>
<keyword evidence="8" id="KW-0408">Iron</keyword>
<evidence type="ECO:0000313" key="16">
    <source>
        <dbReference type="Proteomes" id="UP000799324"/>
    </source>
</evidence>
<dbReference type="SMART" id="SM00702">
    <property type="entry name" value="P4Hc"/>
    <property type="match status" value="1"/>
</dbReference>
<dbReference type="PROSITE" id="PS00018">
    <property type="entry name" value="EF_HAND_1"/>
    <property type="match status" value="1"/>
</dbReference>
<dbReference type="GO" id="GO:0005506">
    <property type="term" value="F:iron ion binding"/>
    <property type="evidence" value="ECO:0007669"/>
    <property type="project" value="InterPro"/>
</dbReference>
<dbReference type="GO" id="GO:0031543">
    <property type="term" value="F:peptidyl-proline dioxygenase activity"/>
    <property type="evidence" value="ECO:0007669"/>
    <property type="project" value="UniProtKB-ARBA"/>
</dbReference>
<dbReference type="EMBL" id="MU004288">
    <property type="protein sequence ID" value="KAF2662783.1"/>
    <property type="molecule type" value="Genomic_DNA"/>
</dbReference>
<evidence type="ECO:0000313" key="15">
    <source>
        <dbReference type="EMBL" id="KAF2662783.1"/>
    </source>
</evidence>
<dbReference type="InterPro" id="IPR019601">
    <property type="entry name" value="Oxoglutarate/Fe-dep_Oase_C"/>
</dbReference>
<dbReference type="Pfam" id="PF10637">
    <property type="entry name" value="Ofd1_CTDD"/>
    <property type="match status" value="1"/>
</dbReference>
<dbReference type="PANTHER" id="PTHR12117">
    <property type="entry name" value="HISTONE ACETYLTRANSFERASE COMPLEX"/>
    <property type="match status" value="1"/>
</dbReference>
<evidence type="ECO:0000256" key="12">
    <source>
        <dbReference type="ARBA" id="ARBA00081607"/>
    </source>
</evidence>
<dbReference type="GO" id="GO:0031418">
    <property type="term" value="F:L-ascorbic acid binding"/>
    <property type="evidence" value="ECO:0007669"/>
    <property type="project" value="UniProtKB-KW"/>
</dbReference>
<evidence type="ECO:0000256" key="2">
    <source>
        <dbReference type="ARBA" id="ARBA00004123"/>
    </source>
</evidence>
<dbReference type="OrthoDB" id="430522at2759"/>
<name>A0A6A6TUY0_9PLEO</name>
<evidence type="ECO:0000256" key="4">
    <source>
        <dbReference type="ARBA" id="ARBA00022723"/>
    </source>
</evidence>
<dbReference type="GO" id="GO:0010604">
    <property type="term" value="P:positive regulation of macromolecule metabolic process"/>
    <property type="evidence" value="ECO:0007669"/>
    <property type="project" value="UniProtKB-ARBA"/>
</dbReference>
<proteinExistence type="inferred from homology"/>
<dbReference type="Pfam" id="PF13661">
    <property type="entry name" value="2OG-FeII_Oxy_4"/>
    <property type="match status" value="1"/>
</dbReference>
<dbReference type="FunFam" id="2.60.120.620:FF:000014">
    <property type="entry name" value="Prolyl 3,4-dihydroxylase TPA1"/>
    <property type="match status" value="1"/>
</dbReference>
<evidence type="ECO:0000256" key="7">
    <source>
        <dbReference type="ARBA" id="ARBA00023002"/>
    </source>
</evidence>
<dbReference type="InterPro" id="IPR006620">
    <property type="entry name" value="Pro_4_hyd_alph"/>
</dbReference>
<accession>A0A6A6TUY0</accession>
<dbReference type="InterPro" id="IPR051842">
    <property type="entry name" value="uS12_prolyl_hydroxylase"/>
</dbReference>
<dbReference type="GO" id="GO:0006449">
    <property type="term" value="P:regulation of translational termination"/>
    <property type="evidence" value="ECO:0007669"/>
    <property type="project" value="TreeGrafter"/>
</dbReference>
<keyword evidence="4" id="KW-0479">Metal-binding</keyword>
<protein>
    <recommendedName>
        <fullName evidence="12">uS12 prolyl 3,4-dihydroxylase</fullName>
    </recommendedName>
</protein>
<evidence type="ECO:0000256" key="3">
    <source>
        <dbReference type="ARBA" id="ARBA00007443"/>
    </source>
</evidence>
<dbReference type="Proteomes" id="UP000799324">
    <property type="component" value="Unassembled WGS sequence"/>
</dbReference>
<keyword evidence="7" id="KW-0560">Oxidoreductase</keyword>
<evidence type="ECO:0000259" key="14">
    <source>
        <dbReference type="PROSITE" id="PS51471"/>
    </source>
</evidence>
<comment type="subcellular location">
    <subcellularLocation>
        <location evidence="2">Nucleus</location>
    </subcellularLocation>
</comment>
<dbReference type="PROSITE" id="PS51471">
    <property type="entry name" value="FE2OG_OXY"/>
    <property type="match status" value="1"/>
</dbReference>
<feature type="region of interest" description="Disordered" evidence="13">
    <location>
        <begin position="489"/>
        <end position="585"/>
    </location>
</feature>
<dbReference type="InterPro" id="IPR039558">
    <property type="entry name" value="TPA1/OFD1_N"/>
</dbReference>
<comment type="catalytic activity">
    <reaction evidence="11">
        <text>[ribosomal protein uS12]-(3S)-3-hydroxy-L-proline + 2-oxoglutarate + O2 = [ribosomal protein uS12]-(3S)-3,4-dihydroxy-L-proline + succinate + CO2</text>
        <dbReference type="Rhea" id="RHEA:54160"/>
        <dbReference type="Rhea" id="RHEA-COMP:13817"/>
        <dbReference type="Rhea" id="RHEA-COMP:13818"/>
        <dbReference type="ChEBI" id="CHEBI:15379"/>
        <dbReference type="ChEBI" id="CHEBI:16526"/>
        <dbReference type="ChEBI" id="CHEBI:16810"/>
        <dbReference type="ChEBI" id="CHEBI:30031"/>
        <dbReference type="ChEBI" id="CHEBI:85428"/>
        <dbReference type="ChEBI" id="CHEBI:138052"/>
    </reaction>
</comment>
<evidence type="ECO:0000256" key="13">
    <source>
        <dbReference type="SAM" id="MobiDB-lite"/>
    </source>
</evidence>